<proteinExistence type="predicted"/>
<keyword evidence="2" id="KW-1185">Reference proteome</keyword>
<reference evidence="1 2" key="1">
    <citation type="journal article" date="2021" name="Nat. Commun.">
        <title>Genetic determinants of endophytism in the Arabidopsis root mycobiome.</title>
        <authorList>
            <person name="Mesny F."/>
            <person name="Miyauchi S."/>
            <person name="Thiergart T."/>
            <person name="Pickel B."/>
            <person name="Atanasova L."/>
            <person name="Karlsson M."/>
            <person name="Huettel B."/>
            <person name="Barry K.W."/>
            <person name="Haridas S."/>
            <person name="Chen C."/>
            <person name="Bauer D."/>
            <person name="Andreopoulos W."/>
            <person name="Pangilinan J."/>
            <person name="LaButti K."/>
            <person name="Riley R."/>
            <person name="Lipzen A."/>
            <person name="Clum A."/>
            <person name="Drula E."/>
            <person name="Henrissat B."/>
            <person name="Kohler A."/>
            <person name="Grigoriev I.V."/>
            <person name="Martin F.M."/>
            <person name="Hacquard S."/>
        </authorList>
    </citation>
    <scope>NUCLEOTIDE SEQUENCE [LARGE SCALE GENOMIC DNA]</scope>
    <source>
        <strain evidence="1 2">MPI-SDFR-AT-0079</strain>
    </source>
</reference>
<dbReference type="EMBL" id="JAGIZQ010000003">
    <property type="protein sequence ID" value="KAH6637066.1"/>
    <property type="molecule type" value="Genomic_DNA"/>
</dbReference>
<sequence>MVVPCLVSGEEPDSKNHDYNSLFSQGTSRALWLEPSLTALYHHRLSQKPSGNFKVTRGIDEIGGCEQTTQHADRFERTCINNHSSIMIHPRRCREPGPRGRDLCRGISGPRVPRSQARRLANKLPSILIPRIYSWECAHSVIELGSNRLCIVLAKQVNSMAQSIAGLNLIRKGGKPTSCSCIWILTPKPWFTASARQGLLSETRT</sequence>
<evidence type="ECO:0000313" key="1">
    <source>
        <dbReference type="EMBL" id="KAH6637066.1"/>
    </source>
</evidence>
<gene>
    <name evidence="1" type="ORF">F5144DRAFT_205330</name>
</gene>
<comment type="caution">
    <text evidence="1">The sequence shown here is derived from an EMBL/GenBank/DDBJ whole genome shotgun (WGS) entry which is preliminary data.</text>
</comment>
<name>A0ACB7PD25_9PEZI</name>
<organism evidence="1 2">
    <name type="scientific">Chaetomium tenue</name>
    <dbReference type="NCBI Taxonomy" id="1854479"/>
    <lineage>
        <taxon>Eukaryota</taxon>
        <taxon>Fungi</taxon>
        <taxon>Dikarya</taxon>
        <taxon>Ascomycota</taxon>
        <taxon>Pezizomycotina</taxon>
        <taxon>Sordariomycetes</taxon>
        <taxon>Sordariomycetidae</taxon>
        <taxon>Sordariales</taxon>
        <taxon>Chaetomiaceae</taxon>
        <taxon>Chaetomium</taxon>
    </lineage>
</organism>
<evidence type="ECO:0000313" key="2">
    <source>
        <dbReference type="Proteomes" id="UP000724584"/>
    </source>
</evidence>
<accession>A0ACB7PD25</accession>
<dbReference type="Proteomes" id="UP000724584">
    <property type="component" value="Unassembled WGS sequence"/>
</dbReference>
<protein>
    <submittedName>
        <fullName evidence="1">Uncharacterized protein</fullName>
    </submittedName>
</protein>